<organism evidence="2 3">
    <name type="scientific">Paracoccus denitrificans</name>
    <dbReference type="NCBI Taxonomy" id="266"/>
    <lineage>
        <taxon>Bacteria</taxon>
        <taxon>Pseudomonadati</taxon>
        <taxon>Pseudomonadota</taxon>
        <taxon>Alphaproteobacteria</taxon>
        <taxon>Rhodobacterales</taxon>
        <taxon>Paracoccaceae</taxon>
        <taxon>Paracoccus</taxon>
    </lineage>
</organism>
<evidence type="ECO:0000313" key="2">
    <source>
        <dbReference type="EMBL" id="TKW68610.1"/>
    </source>
</evidence>
<comment type="caution">
    <text evidence="2">The sequence shown here is derived from an EMBL/GenBank/DDBJ whole genome shotgun (WGS) entry which is preliminary data.</text>
</comment>
<protein>
    <submittedName>
        <fullName evidence="2">Uncharacterized protein</fullName>
    </submittedName>
</protein>
<feature type="chain" id="PRO_5022053159" evidence="1">
    <location>
        <begin position="29"/>
        <end position="278"/>
    </location>
</feature>
<reference evidence="2 3" key="1">
    <citation type="journal article" date="2017" name="Nat. Commun.">
        <title>In situ click chemistry generation of cyclooxygenase-2 inhibitors.</title>
        <authorList>
            <person name="Bhardwaj A."/>
            <person name="Kaur J."/>
            <person name="Wuest M."/>
            <person name="Wuest F."/>
        </authorList>
    </citation>
    <scope>NUCLEOTIDE SEQUENCE [LARGE SCALE GENOMIC DNA]</scope>
    <source>
        <strain evidence="2">S2_012_000_R3_94</strain>
    </source>
</reference>
<accession>A0A533IEQ2</accession>
<gene>
    <name evidence="2" type="ORF">DI616_01035</name>
</gene>
<evidence type="ECO:0000313" key="3">
    <source>
        <dbReference type="Proteomes" id="UP000315344"/>
    </source>
</evidence>
<feature type="signal peptide" evidence="1">
    <location>
        <begin position="1"/>
        <end position="28"/>
    </location>
</feature>
<evidence type="ECO:0000256" key="1">
    <source>
        <dbReference type="SAM" id="SignalP"/>
    </source>
</evidence>
<keyword evidence="1" id="KW-0732">Signal</keyword>
<dbReference type="Proteomes" id="UP000315344">
    <property type="component" value="Unassembled WGS sequence"/>
</dbReference>
<dbReference type="EMBL" id="VAFL01000001">
    <property type="protein sequence ID" value="TKW68610.1"/>
    <property type="molecule type" value="Genomic_DNA"/>
</dbReference>
<sequence>MPAFPVPYLLKFLSAVIAVLAVSQPALAQMQVASQRDDMELRATTDLPQNPTPPTSTSNCGTWPAEIETAAGQSVASAGWTIIDEFEIGAFTFVSFAGQVTARDGMRCLFENGHVGIFSGADIVALASTAAGSERAIGSIEILPDQGGVRIFDGNYHAFPMADLRVQGGNMAVLGPLAARDSFCGGRIEVPGMYGQPIHEARALLLSEGWIPSEQSEEYASDAADRRYDFPEFLECYEDSCSFEYARADDQTVLHVSTDETRQDSVLPPVSYYGVDCE</sequence>
<name>A0A533IEQ2_PARDE</name>
<dbReference type="AlphaFoldDB" id="A0A533IEQ2"/>
<proteinExistence type="predicted"/>